<feature type="transmembrane region" description="Helical" evidence="8">
    <location>
        <begin position="230"/>
        <end position="250"/>
    </location>
</feature>
<dbReference type="InterPro" id="IPR004869">
    <property type="entry name" value="MMPL_dom"/>
</dbReference>
<organism evidence="10 11">
    <name type="scientific">Streptomyces griseofuscus</name>
    <dbReference type="NCBI Taxonomy" id="146922"/>
    <lineage>
        <taxon>Bacteria</taxon>
        <taxon>Bacillati</taxon>
        <taxon>Actinomycetota</taxon>
        <taxon>Actinomycetes</taxon>
        <taxon>Kitasatosporales</taxon>
        <taxon>Streptomycetaceae</taxon>
        <taxon>Streptomyces</taxon>
    </lineage>
</organism>
<feature type="transmembrane region" description="Helical" evidence="8">
    <location>
        <begin position="300"/>
        <end position="323"/>
    </location>
</feature>
<dbReference type="RefSeq" id="WP_125212729.1">
    <property type="nucleotide sequence ID" value="NZ_PDES01000002.1"/>
</dbReference>
<evidence type="ECO:0000256" key="2">
    <source>
        <dbReference type="ARBA" id="ARBA00010157"/>
    </source>
</evidence>
<evidence type="ECO:0000256" key="3">
    <source>
        <dbReference type="ARBA" id="ARBA00022475"/>
    </source>
</evidence>
<feature type="transmembrane region" description="Helical" evidence="8">
    <location>
        <begin position="202"/>
        <end position="223"/>
    </location>
</feature>
<protein>
    <submittedName>
        <fullName evidence="10">Transporter</fullName>
    </submittedName>
</protein>
<dbReference type="EMBL" id="PDES01000002">
    <property type="protein sequence ID" value="RRQ88496.1"/>
    <property type="molecule type" value="Genomic_DNA"/>
</dbReference>
<dbReference type="Proteomes" id="UP000276379">
    <property type="component" value="Unassembled WGS sequence"/>
</dbReference>
<gene>
    <name evidence="10" type="ORF">CQW44_04820</name>
</gene>
<comment type="caution">
    <text evidence="10">The sequence shown here is derived from an EMBL/GenBank/DDBJ whole genome shotgun (WGS) entry which is preliminary data.</text>
</comment>
<evidence type="ECO:0000256" key="1">
    <source>
        <dbReference type="ARBA" id="ARBA00004651"/>
    </source>
</evidence>
<keyword evidence="6 8" id="KW-0472">Membrane</keyword>
<feature type="transmembrane region" description="Helical" evidence="8">
    <location>
        <begin position="256"/>
        <end position="274"/>
    </location>
</feature>
<feature type="transmembrane region" description="Helical" evidence="8">
    <location>
        <begin position="46"/>
        <end position="66"/>
    </location>
</feature>
<accession>A0A426SCS5</accession>
<feature type="transmembrane region" description="Helical" evidence="8">
    <location>
        <begin position="581"/>
        <end position="601"/>
    </location>
</feature>
<keyword evidence="11" id="KW-1185">Reference proteome</keyword>
<dbReference type="Gene3D" id="1.20.1640.10">
    <property type="entry name" value="Multidrug efflux transporter AcrB transmembrane domain"/>
    <property type="match status" value="2"/>
</dbReference>
<feature type="transmembrane region" description="Helical" evidence="8">
    <location>
        <begin position="329"/>
        <end position="354"/>
    </location>
</feature>
<keyword evidence="3" id="KW-1003">Cell membrane</keyword>
<dbReference type="PANTHER" id="PTHR33406:SF11">
    <property type="entry name" value="MEMBRANE PROTEIN SCO6666-RELATED"/>
    <property type="match status" value="1"/>
</dbReference>
<evidence type="ECO:0000256" key="7">
    <source>
        <dbReference type="SAM" id="MobiDB-lite"/>
    </source>
</evidence>
<feature type="domain" description="Membrane transport protein MMPL" evidence="9">
    <location>
        <begin position="469"/>
        <end position="728"/>
    </location>
</feature>
<dbReference type="AlphaFoldDB" id="A0A426SCS5"/>
<evidence type="ECO:0000313" key="11">
    <source>
        <dbReference type="Proteomes" id="UP000276379"/>
    </source>
</evidence>
<reference evidence="10 11" key="1">
    <citation type="submission" date="2017-10" db="EMBL/GenBank/DDBJ databases">
        <title>Draft genome of actinobacteria isolated from guarana (Paullinia cupana (Mart.) Ducke.</title>
        <authorList>
            <person name="Siqueira K.A."/>
            <person name="Liotti R.G."/>
            <person name="Mendes T.A."/>
            <person name="Soares M.A."/>
        </authorList>
    </citation>
    <scope>NUCLEOTIDE SEQUENCE [LARGE SCALE GENOMIC DNA]</scope>
    <source>
        <strain evidence="10 11">199</strain>
    </source>
</reference>
<feature type="domain" description="Membrane transport protein MMPL" evidence="9">
    <location>
        <begin position="77"/>
        <end position="387"/>
    </location>
</feature>
<evidence type="ECO:0000313" key="10">
    <source>
        <dbReference type="EMBL" id="RRQ88496.1"/>
    </source>
</evidence>
<feature type="transmembrane region" description="Helical" evidence="8">
    <location>
        <begin position="686"/>
        <end position="710"/>
    </location>
</feature>
<feature type="region of interest" description="Disordered" evidence="7">
    <location>
        <begin position="1"/>
        <end position="31"/>
    </location>
</feature>
<evidence type="ECO:0000256" key="6">
    <source>
        <dbReference type="ARBA" id="ARBA00023136"/>
    </source>
</evidence>
<evidence type="ECO:0000256" key="8">
    <source>
        <dbReference type="SAM" id="Phobius"/>
    </source>
</evidence>
<dbReference type="PANTHER" id="PTHR33406">
    <property type="entry name" value="MEMBRANE PROTEIN MJ1562-RELATED"/>
    <property type="match status" value="1"/>
</dbReference>
<dbReference type="SUPFAM" id="SSF82866">
    <property type="entry name" value="Multidrug efflux transporter AcrB transmembrane domain"/>
    <property type="match status" value="2"/>
</dbReference>
<dbReference type="Pfam" id="PF03176">
    <property type="entry name" value="MMPL"/>
    <property type="match status" value="2"/>
</dbReference>
<comment type="similarity">
    <text evidence="2">Belongs to the resistance-nodulation-cell division (RND) (TC 2.A.6) family. MmpL subfamily.</text>
</comment>
<feature type="transmembrane region" description="Helical" evidence="8">
    <location>
        <begin position="621"/>
        <end position="641"/>
    </location>
</feature>
<sequence length="738" mass="76091">MPRTTSHPSAPPEPDPTAPERAPGPADLGPLGPLGRLGGRCARHPLTVIAVWLLILCAALTGRHLVGPVFSDQVSLPGTASHTGADLLARSLPQAGRPSGKIVFHTEAGTVADRRSGLDRTLAALRGLPHVTAVGAPVTSTDGRTAQTTVTFDEQLKNLGHDYTARLDTATAPARAAGLGVAYGGDLDQVVRQPANDKLSEGVGVVTALVILLLAFGSVLAALLPLATALISVGVGLGVVGVVAGVVSFATSAMTLAGMIGLGVGIDYALFLTTRFRQDLIDGHDPVIAAARTARTSGRAVLIAALTVAVAMLSLYACGLSFIGRIGLAATLAVVVTAAAALTLVPAALGLIGTRIDRVRLRRRPVAEGTGARPGGNRYAALVARRPWLFLAAGTAVLAVCATPALSLRLGHVDAGADRPGSSTRTAYDWIAAADGPGFGKGANGPVVTVIDLSRAHTPADLITTEVTDALRATHGVAAFTPVRASPDGSILVTTLTPATGPQDAATGTLLDTLSDRTLPVALHGTGARAYLTGTVAGQADFRATIGERLPLVIGIVLVLAFLLLLVVFRSLVIPLKAVVLNLLTTAASYGVLVAVFQWGWGDALLGLSEPVPIESYVPMMMFAIVFGLSMDYEIFLLSRIAEAWHRTGDNRLAVGEGLSATARVISAAALIMTAVFLSFTASPTVVVKMLALGLAISVIVDATVVRLVLVPSAMFLMGRTNWWIPRRLDGLLPRVRG</sequence>
<evidence type="ECO:0000259" key="9">
    <source>
        <dbReference type="Pfam" id="PF03176"/>
    </source>
</evidence>
<feature type="transmembrane region" description="Helical" evidence="8">
    <location>
        <begin position="661"/>
        <end position="680"/>
    </location>
</feature>
<dbReference type="InterPro" id="IPR050545">
    <property type="entry name" value="Mycobact_MmpL"/>
</dbReference>
<name>A0A426SCS5_9ACTN</name>
<keyword evidence="5 8" id="KW-1133">Transmembrane helix</keyword>
<feature type="transmembrane region" description="Helical" evidence="8">
    <location>
        <begin position="388"/>
        <end position="406"/>
    </location>
</feature>
<feature type="compositionally biased region" description="Low complexity" evidence="7">
    <location>
        <begin position="19"/>
        <end position="31"/>
    </location>
</feature>
<dbReference type="GO" id="GO:0005886">
    <property type="term" value="C:plasma membrane"/>
    <property type="evidence" value="ECO:0007669"/>
    <property type="project" value="UniProtKB-SubCell"/>
</dbReference>
<proteinExistence type="inferred from homology"/>
<comment type="subcellular location">
    <subcellularLocation>
        <location evidence="1">Cell membrane</location>
        <topology evidence="1">Multi-pass membrane protein</topology>
    </subcellularLocation>
</comment>
<feature type="transmembrane region" description="Helical" evidence="8">
    <location>
        <begin position="550"/>
        <end position="569"/>
    </location>
</feature>
<evidence type="ECO:0000256" key="4">
    <source>
        <dbReference type="ARBA" id="ARBA00022692"/>
    </source>
</evidence>
<evidence type="ECO:0000256" key="5">
    <source>
        <dbReference type="ARBA" id="ARBA00022989"/>
    </source>
</evidence>
<keyword evidence="4 8" id="KW-0812">Transmembrane</keyword>